<gene>
    <name evidence="9" type="primary">LOC113462411</name>
</gene>
<comment type="similarity">
    <text evidence="5">Belongs to the sororin family.</text>
</comment>
<keyword evidence="1" id="KW-0132">Cell division</keyword>
<name>A0A8B8J1D2_PHODC</name>
<dbReference type="PANTHER" id="PTHR35740:SF1">
    <property type="entry name" value="OS12G0111700 PROTEIN"/>
    <property type="match status" value="1"/>
</dbReference>
<feature type="compositionally biased region" description="Basic residues" evidence="6">
    <location>
        <begin position="43"/>
        <end position="55"/>
    </location>
</feature>
<feature type="region of interest" description="Disordered" evidence="6">
    <location>
        <begin position="1"/>
        <end position="109"/>
    </location>
</feature>
<sequence>MERQRKLLVQASFGMEGNGRKRKPFSDLTNARSLSSSSALSPLKRKAKLKHKRSERKSSPSSNIDVVSLRSGSSIGSSAHENPGVREIPKPNPRRDEKQHHKIAGDEDLGGPILLQDYIEKQRAYFAEIDAFELPEEVVSERELE</sequence>
<evidence type="ECO:0000256" key="3">
    <source>
        <dbReference type="ARBA" id="ARBA00023242"/>
    </source>
</evidence>
<evidence type="ECO:0000259" key="7">
    <source>
        <dbReference type="Pfam" id="PF25220"/>
    </source>
</evidence>
<feature type="compositionally biased region" description="Low complexity" evidence="6">
    <location>
        <begin position="31"/>
        <end position="42"/>
    </location>
</feature>
<evidence type="ECO:0000256" key="6">
    <source>
        <dbReference type="SAM" id="MobiDB-lite"/>
    </source>
</evidence>
<dbReference type="GeneID" id="113462411"/>
<proteinExistence type="inferred from homology"/>
<evidence type="ECO:0000256" key="4">
    <source>
        <dbReference type="ARBA" id="ARBA00023306"/>
    </source>
</evidence>
<dbReference type="Pfam" id="PF25220">
    <property type="entry name" value="Sororin_C"/>
    <property type="match status" value="1"/>
</dbReference>
<reference evidence="9" key="2">
    <citation type="submission" date="2025-08" db="UniProtKB">
        <authorList>
            <consortium name="RefSeq"/>
        </authorList>
    </citation>
    <scope>IDENTIFICATION</scope>
    <source>
        <tissue evidence="9">Young leaves</tissue>
    </source>
</reference>
<feature type="compositionally biased region" description="Low complexity" evidence="6">
    <location>
        <begin position="68"/>
        <end position="78"/>
    </location>
</feature>
<dbReference type="InterPro" id="IPR057337">
    <property type="entry name" value="Sororin_C"/>
</dbReference>
<keyword evidence="8" id="KW-1185">Reference proteome</keyword>
<dbReference type="OrthoDB" id="1903589at2759"/>
<keyword evidence="2" id="KW-0498">Mitosis</keyword>
<keyword evidence="3" id="KW-0539">Nucleus</keyword>
<reference evidence="8" key="1">
    <citation type="journal article" date="2019" name="Nat. Commun.">
        <title>Genome-wide association mapping of date palm fruit traits.</title>
        <authorList>
            <person name="Hazzouri K.M."/>
            <person name="Gros-Balthazard M."/>
            <person name="Flowers J.M."/>
            <person name="Copetti D."/>
            <person name="Lemansour A."/>
            <person name="Lebrun M."/>
            <person name="Masmoudi K."/>
            <person name="Ferrand S."/>
            <person name="Dhar M.I."/>
            <person name="Fresquez Z.A."/>
            <person name="Rosas U."/>
            <person name="Zhang J."/>
            <person name="Talag J."/>
            <person name="Lee S."/>
            <person name="Kudrna D."/>
            <person name="Powell R.F."/>
            <person name="Leitch I.J."/>
            <person name="Krueger R.R."/>
            <person name="Wing R.A."/>
            <person name="Amiri K.M.A."/>
            <person name="Purugganan M.D."/>
        </authorList>
    </citation>
    <scope>NUCLEOTIDE SEQUENCE [LARGE SCALE GENOMIC DNA]</scope>
    <source>
        <strain evidence="8">cv. Khalas</strain>
    </source>
</reference>
<feature type="compositionally biased region" description="Basic and acidic residues" evidence="6">
    <location>
        <begin position="83"/>
        <end position="105"/>
    </location>
</feature>
<keyword evidence="4" id="KW-0131">Cell cycle</keyword>
<evidence type="ECO:0000313" key="9">
    <source>
        <dbReference type="RefSeq" id="XP_026658428.2"/>
    </source>
</evidence>
<evidence type="ECO:0000256" key="1">
    <source>
        <dbReference type="ARBA" id="ARBA00022618"/>
    </source>
</evidence>
<organism evidence="8 9">
    <name type="scientific">Phoenix dactylifera</name>
    <name type="common">Date palm</name>
    <dbReference type="NCBI Taxonomy" id="42345"/>
    <lineage>
        <taxon>Eukaryota</taxon>
        <taxon>Viridiplantae</taxon>
        <taxon>Streptophyta</taxon>
        <taxon>Embryophyta</taxon>
        <taxon>Tracheophyta</taxon>
        <taxon>Spermatophyta</taxon>
        <taxon>Magnoliopsida</taxon>
        <taxon>Liliopsida</taxon>
        <taxon>Arecaceae</taxon>
        <taxon>Coryphoideae</taxon>
        <taxon>Phoeniceae</taxon>
        <taxon>Phoenix</taxon>
    </lineage>
</organism>
<evidence type="ECO:0000256" key="5">
    <source>
        <dbReference type="ARBA" id="ARBA00093465"/>
    </source>
</evidence>
<dbReference type="GO" id="GO:0051301">
    <property type="term" value="P:cell division"/>
    <property type="evidence" value="ECO:0007669"/>
    <property type="project" value="UniProtKB-KW"/>
</dbReference>
<evidence type="ECO:0000313" key="8">
    <source>
        <dbReference type="Proteomes" id="UP000228380"/>
    </source>
</evidence>
<dbReference type="KEGG" id="pda:113462411"/>
<dbReference type="GO" id="GO:0005634">
    <property type="term" value="C:nucleus"/>
    <property type="evidence" value="ECO:0007669"/>
    <property type="project" value="UniProtKB-SubCell"/>
</dbReference>
<dbReference type="Proteomes" id="UP000228380">
    <property type="component" value="Chromosome 3"/>
</dbReference>
<dbReference type="PANTHER" id="PTHR35740">
    <property type="entry name" value="OS12G0111700 PROTEIN"/>
    <property type="match status" value="1"/>
</dbReference>
<dbReference type="AlphaFoldDB" id="A0A8B8J1D2"/>
<dbReference type="RefSeq" id="XP_026658428.2">
    <property type="nucleotide sequence ID" value="XM_026802627.2"/>
</dbReference>
<evidence type="ECO:0000256" key="2">
    <source>
        <dbReference type="ARBA" id="ARBA00022776"/>
    </source>
</evidence>
<protein>
    <submittedName>
        <fullName evidence="9">Uncharacterized protein LOC113462411</fullName>
    </submittedName>
</protein>
<accession>A0A8B8J1D2</accession>
<feature type="domain" description="Sororin C-terminal region" evidence="7">
    <location>
        <begin position="114"/>
        <end position="137"/>
    </location>
</feature>